<dbReference type="Proteomes" id="UP001232536">
    <property type="component" value="Unassembled WGS sequence"/>
</dbReference>
<feature type="binding site" evidence="4">
    <location>
        <begin position="245"/>
        <end position="251"/>
    </location>
    <ligand>
        <name>acetyl-CoA</name>
        <dbReference type="ChEBI" id="CHEBI:57288"/>
        <label>2</label>
    </ligand>
</feature>
<dbReference type="EC" id="2.3.1.189" evidence="4"/>
<sequence length="301" mass="31520">MNASIHRRHGALEDELVAAVHDLAKAVQNADGVEPLGEQTTLDVGSDGADHVLVADGSLDAYGQLGPEHSGTRTAELVVAPGSRGAGLGGRVLAALLDIAQAQDAPVRVWAHGTLAPAAALARRAGLTAVRELWRMTVDLDPGAEAPDSSPGWAAAGLPPGVRLRPFRTGDEDALLAVNGAAFARHPEQGGMTRADLDARRAEPWFHATDLALAVRRHEVLGFAWTKVTPPLGELYVLGVAPAAQGRGLGRALTAAAVQHLRHRGCTRAVLFTEADNTPAVRTYRAAGFTVDRSDTQFAPQ</sequence>
<evidence type="ECO:0000313" key="6">
    <source>
        <dbReference type="EMBL" id="MDO8106508.1"/>
    </source>
</evidence>
<dbReference type="InterPro" id="IPR000182">
    <property type="entry name" value="GNAT_dom"/>
</dbReference>
<keyword evidence="2 4" id="KW-0677">Repeat</keyword>
<dbReference type="InterPro" id="IPR016181">
    <property type="entry name" value="Acyl_CoA_acyltransferase"/>
</dbReference>
<keyword evidence="7" id="KW-1185">Reference proteome</keyword>
<comment type="subunit">
    <text evidence="4">Monomer.</text>
</comment>
<feature type="binding site" evidence="4">
    <location>
        <begin position="277"/>
        <end position="282"/>
    </location>
    <ligand>
        <name>acetyl-CoA</name>
        <dbReference type="ChEBI" id="CHEBI:57288"/>
        <label>2</label>
    </ligand>
</feature>
<dbReference type="GO" id="GO:0035447">
    <property type="term" value="F:mycothiol synthase activity"/>
    <property type="evidence" value="ECO:0007669"/>
    <property type="project" value="UniProtKB-EC"/>
</dbReference>
<evidence type="ECO:0000313" key="7">
    <source>
        <dbReference type="Proteomes" id="UP001232536"/>
    </source>
</evidence>
<comment type="catalytic activity">
    <reaction evidence="4">
        <text>1D-myo-inositol 2-(L-cysteinylamino)-2-deoxy-alpha-D-glucopyranoside + acetyl-CoA = mycothiol + CoA + H(+)</text>
        <dbReference type="Rhea" id="RHEA:26172"/>
        <dbReference type="ChEBI" id="CHEBI:15378"/>
        <dbReference type="ChEBI" id="CHEBI:16768"/>
        <dbReference type="ChEBI" id="CHEBI:57287"/>
        <dbReference type="ChEBI" id="CHEBI:57288"/>
        <dbReference type="ChEBI" id="CHEBI:58887"/>
        <dbReference type="EC" id="2.3.1.189"/>
    </reaction>
</comment>
<comment type="caution">
    <text evidence="6">The sequence shown here is derived from an EMBL/GenBank/DDBJ whole genome shotgun (WGS) entry which is preliminary data.</text>
</comment>
<feature type="binding site" evidence="4">
    <location>
        <begin position="77"/>
        <end position="79"/>
    </location>
    <ligand>
        <name>acetyl-CoA</name>
        <dbReference type="ChEBI" id="CHEBI:57288"/>
        <label>1</label>
    </ligand>
</feature>
<feature type="domain" description="N-acetyltransferase" evidence="5">
    <location>
        <begin position="13"/>
        <end position="141"/>
    </location>
</feature>
<dbReference type="CDD" id="cd04301">
    <property type="entry name" value="NAT_SF"/>
    <property type="match status" value="2"/>
</dbReference>
<feature type="binding site" evidence="4">
    <location>
        <position position="38"/>
    </location>
    <ligand>
        <name>1D-myo-inositol 2-(L-cysteinylamino)-2-deoxy-alpha-D-glucopyranoside</name>
        <dbReference type="ChEBI" id="CHEBI:58887"/>
    </ligand>
</feature>
<dbReference type="InterPro" id="IPR050832">
    <property type="entry name" value="Bact_Acetyltransf"/>
</dbReference>
<evidence type="ECO:0000256" key="4">
    <source>
        <dbReference type="HAMAP-Rule" id="MF_01698"/>
    </source>
</evidence>
<dbReference type="Pfam" id="PF00583">
    <property type="entry name" value="Acetyltransf_1"/>
    <property type="match status" value="1"/>
</dbReference>
<feature type="binding site" evidence="4">
    <location>
        <position position="227"/>
    </location>
    <ligand>
        <name>1D-myo-inositol 2-(L-cysteinylamino)-2-deoxy-alpha-D-glucopyranoside</name>
        <dbReference type="ChEBI" id="CHEBI:58887"/>
    </ligand>
</feature>
<dbReference type="RefSeq" id="WP_304600160.1">
    <property type="nucleotide sequence ID" value="NZ_JAUQYP010000001.1"/>
</dbReference>
<name>A0ABT9D8Q0_9CELL</name>
<dbReference type="PIRSF" id="PIRSF021524">
    <property type="entry name" value="MSH_acetyltransferase"/>
    <property type="match status" value="1"/>
</dbReference>
<keyword evidence="3 4" id="KW-0012">Acyltransferase</keyword>
<gene>
    <name evidence="4 6" type="primary">mshD</name>
    <name evidence="6" type="ORF">Q6348_04780</name>
</gene>
<evidence type="ECO:0000259" key="5">
    <source>
        <dbReference type="PROSITE" id="PS51186"/>
    </source>
</evidence>
<dbReference type="PROSITE" id="PS51186">
    <property type="entry name" value="GNAT"/>
    <property type="match status" value="2"/>
</dbReference>
<evidence type="ECO:0000256" key="3">
    <source>
        <dbReference type="ARBA" id="ARBA00023315"/>
    </source>
</evidence>
<organism evidence="6 7">
    <name type="scientific">Actinotalea lenta</name>
    <dbReference type="NCBI Taxonomy" id="3064654"/>
    <lineage>
        <taxon>Bacteria</taxon>
        <taxon>Bacillati</taxon>
        <taxon>Actinomycetota</taxon>
        <taxon>Actinomycetes</taxon>
        <taxon>Micrococcales</taxon>
        <taxon>Cellulomonadaceae</taxon>
        <taxon>Actinotalea</taxon>
    </lineage>
</organism>
<dbReference type="EMBL" id="JAUQYP010000001">
    <property type="protein sequence ID" value="MDO8106508.1"/>
    <property type="molecule type" value="Genomic_DNA"/>
</dbReference>
<accession>A0ABT9D8Q0</accession>
<dbReference type="NCBIfam" id="TIGR03448">
    <property type="entry name" value="mycothiol_MshD"/>
    <property type="match status" value="1"/>
</dbReference>
<dbReference type="Gene3D" id="3.40.630.30">
    <property type="match status" value="1"/>
</dbReference>
<feature type="binding site" evidence="4">
    <location>
        <begin position="238"/>
        <end position="240"/>
    </location>
    <ligand>
        <name>acetyl-CoA</name>
        <dbReference type="ChEBI" id="CHEBI:57288"/>
        <label>2</label>
    </ligand>
</feature>
<protein>
    <recommendedName>
        <fullName evidence="4">Mycothiol acetyltransferase</fullName>
        <shortName evidence="4">MSH acetyltransferase</shortName>
        <ecNumber evidence="4">2.3.1.189</ecNumber>
    </recommendedName>
    <alternativeName>
        <fullName evidence="4">Mycothiol synthase</fullName>
    </alternativeName>
</protein>
<feature type="binding site" evidence="4">
    <location>
        <position position="234"/>
    </location>
    <ligand>
        <name>1D-myo-inositol 2-(L-cysteinylamino)-2-deoxy-alpha-D-glucopyranoside</name>
        <dbReference type="ChEBI" id="CHEBI:58887"/>
    </ligand>
</feature>
<evidence type="ECO:0000256" key="2">
    <source>
        <dbReference type="ARBA" id="ARBA00022737"/>
    </source>
</evidence>
<dbReference type="InterPro" id="IPR017813">
    <property type="entry name" value="Mycothiol_AcTrfase"/>
</dbReference>
<dbReference type="HAMAP" id="MF_01698">
    <property type="entry name" value="MshD"/>
    <property type="match status" value="1"/>
</dbReference>
<dbReference type="SUPFAM" id="SSF55729">
    <property type="entry name" value="Acyl-CoA N-acyltransferases (Nat)"/>
    <property type="match status" value="2"/>
</dbReference>
<feature type="binding site" evidence="4">
    <location>
        <position position="188"/>
    </location>
    <ligand>
        <name>1D-myo-inositol 2-(L-cysteinylamino)-2-deoxy-alpha-D-glucopyranoside</name>
        <dbReference type="ChEBI" id="CHEBI:58887"/>
    </ligand>
</feature>
<dbReference type="PANTHER" id="PTHR43877">
    <property type="entry name" value="AMINOALKYLPHOSPHONATE N-ACETYLTRANSFERASE-RELATED-RELATED"/>
    <property type="match status" value="1"/>
</dbReference>
<keyword evidence="1 4" id="KW-0808">Transferase</keyword>
<comment type="function">
    <text evidence="4">Catalyzes the transfer of acetyl from acetyl-CoA to desacetylmycothiol (Cys-GlcN-Ins) to form mycothiol.</text>
</comment>
<proteinExistence type="inferred from homology"/>
<reference evidence="6 7" key="1">
    <citation type="submission" date="2023-07" db="EMBL/GenBank/DDBJ databases">
        <title>Description of novel actinomycetes strains, isolated from tidal flat sediment.</title>
        <authorList>
            <person name="Lu C."/>
        </authorList>
    </citation>
    <scope>NUCLEOTIDE SEQUENCE [LARGE SCALE GENOMIC DNA]</scope>
    <source>
        <strain evidence="6 7">SYSU T00b441</strain>
    </source>
</reference>
<evidence type="ECO:0000256" key="1">
    <source>
        <dbReference type="ARBA" id="ARBA00022679"/>
    </source>
</evidence>
<comment type="caution">
    <text evidence="4">Lacks conserved residue(s) required for the propagation of feature annotation.</text>
</comment>
<comment type="similarity">
    <text evidence="4">Belongs to the acetyltransferase family. MshD subfamily.</text>
</comment>
<feature type="domain" description="N-acetyltransferase" evidence="5">
    <location>
        <begin position="162"/>
        <end position="301"/>
    </location>
</feature>